<name>A0AA88IXG8_TACVA</name>
<gene>
    <name evidence="2" type="ORF">Q7C36_020445</name>
</gene>
<protein>
    <submittedName>
        <fullName evidence="2">Uncharacterized protein</fullName>
    </submittedName>
</protein>
<dbReference type="Proteomes" id="UP001187315">
    <property type="component" value="Unassembled WGS sequence"/>
</dbReference>
<evidence type="ECO:0000313" key="3">
    <source>
        <dbReference type="Proteomes" id="UP001187315"/>
    </source>
</evidence>
<proteinExistence type="predicted"/>
<evidence type="ECO:0000256" key="1">
    <source>
        <dbReference type="SAM" id="MobiDB-lite"/>
    </source>
</evidence>
<dbReference type="EMBL" id="JAVHJS010000022">
    <property type="protein sequence ID" value="KAK2821102.1"/>
    <property type="molecule type" value="Genomic_DNA"/>
</dbReference>
<feature type="region of interest" description="Disordered" evidence="1">
    <location>
        <begin position="68"/>
        <end position="120"/>
    </location>
</feature>
<evidence type="ECO:0000313" key="2">
    <source>
        <dbReference type="EMBL" id="KAK2821102.1"/>
    </source>
</evidence>
<reference evidence="2" key="1">
    <citation type="submission" date="2023-08" db="EMBL/GenBank/DDBJ databases">
        <title>Pelteobagrus vachellii genome.</title>
        <authorList>
            <person name="Liu H."/>
        </authorList>
    </citation>
    <scope>NUCLEOTIDE SEQUENCE</scope>
    <source>
        <strain evidence="2">PRFRI_2022a</strain>
        <tissue evidence="2">Muscle</tissue>
    </source>
</reference>
<organism evidence="2 3">
    <name type="scientific">Tachysurus vachellii</name>
    <name type="common">Darkbarbel catfish</name>
    <name type="synonym">Pelteobagrus vachellii</name>
    <dbReference type="NCBI Taxonomy" id="175792"/>
    <lineage>
        <taxon>Eukaryota</taxon>
        <taxon>Metazoa</taxon>
        <taxon>Chordata</taxon>
        <taxon>Craniata</taxon>
        <taxon>Vertebrata</taxon>
        <taxon>Euteleostomi</taxon>
        <taxon>Actinopterygii</taxon>
        <taxon>Neopterygii</taxon>
        <taxon>Teleostei</taxon>
        <taxon>Ostariophysi</taxon>
        <taxon>Siluriformes</taxon>
        <taxon>Bagridae</taxon>
        <taxon>Tachysurus</taxon>
    </lineage>
</organism>
<sequence length="120" mass="12989">MEDTESTILAMKNRKSVESGRDPSPYRGHTSLRAGPEEEEGFEEVLLELNVAPNLNVEAELRLEAEPGVEMTPGWGRGYDNLDSADEGEPGNSRGSITEIQIPAPSSGGSDTWVKVSVME</sequence>
<feature type="region of interest" description="Disordered" evidence="1">
    <location>
        <begin position="1"/>
        <end position="40"/>
    </location>
</feature>
<comment type="caution">
    <text evidence="2">The sequence shown here is derived from an EMBL/GenBank/DDBJ whole genome shotgun (WGS) entry which is preliminary data.</text>
</comment>
<keyword evidence="3" id="KW-1185">Reference proteome</keyword>
<accession>A0AA88IXG8</accession>
<dbReference type="AlphaFoldDB" id="A0AA88IXG8"/>